<evidence type="ECO:0000259" key="1">
    <source>
        <dbReference type="Pfam" id="PF12146"/>
    </source>
</evidence>
<dbReference type="GO" id="GO:0016787">
    <property type="term" value="F:hydrolase activity"/>
    <property type="evidence" value="ECO:0007669"/>
    <property type="project" value="UniProtKB-KW"/>
</dbReference>
<dbReference type="AlphaFoldDB" id="A0A8J6ZY90"/>
<keyword evidence="3" id="KW-1185">Reference proteome</keyword>
<evidence type="ECO:0000313" key="2">
    <source>
        <dbReference type="EMBL" id="MBE9027801.1"/>
    </source>
</evidence>
<keyword evidence="2" id="KW-0378">Hydrolase</keyword>
<dbReference type="Pfam" id="PF12146">
    <property type="entry name" value="Hydrolase_4"/>
    <property type="match status" value="1"/>
</dbReference>
<protein>
    <submittedName>
        <fullName evidence="2">Alpha/beta fold hydrolase</fullName>
    </submittedName>
</protein>
<reference evidence="2" key="1">
    <citation type="submission" date="2020-10" db="EMBL/GenBank/DDBJ databases">
        <authorList>
            <person name="Castelo-Branco R."/>
            <person name="Eusebio N."/>
            <person name="Adriana R."/>
            <person name="Vieira A."/>
            <person name="Brugerolle De Fraissinette N."/>
            <person name="Rezende De Castro R."/>
            <person name="Schneider M.P."/>
            <person name="Vasconcelos V."/>
            <person name="Leao P.N."/>
        </authorList>
    </citation>
    <scope>NUCLEOTIDE SEQUENCE</scope>
    <source>
        <strain evidence="2">LEGE 12446</strain>
    </source>
</reference>
<organism evidence="2 3">
    <name type="scientific">Desmonostoc muscorum LEGE 12446</name>
    <dbReference type="NCBI Taxonomy" id="1828758"/>
    <lineage>
        <taxon>Bacteria</taxon>
        <taxon>Bacillati</taxon>
        <taxon>Cyanobacteriota</taxon>
        <taxon>Cyanophyceae</taxon>
        <taxon>Nostocales</taxon>
        <taxon>Nostocaceae</taxon>
        <taxon>Desmonostoc</taxon>
    </lineage>
</organism>
<feature type="domain" description="Serine aminopeptidase S33" evidence="1">
    <location>
        <begin position="62"/>
        <end position="297"/>
    </location>
</feature>
<dbReference type="EMBL" id="JADEXS010001069">
    <property type="protein sequence ID" value="MBE9027801.1"/>
    <property type="molecule type" value="Genomic_DNA"/>
</dbReference>
<proteinExistence type="predicted"/>
<dbReference type="InterPro" id="IPR022742">
    <property type="entry name" value="Hydrolase_4"/>
</dbReference>
<sequence length="332" mass="37753">MSVQSVTFDTQFTYQTSPYWYCYYPFDIVARAERIRCSHSIQSTGVNLHIDVYERSEPNAPVFIFNHGGGGYSGLFVSLALAFYDLGYTVLLPDQKGQGRTSIEKVKGDFTLDEAAQNIADVAQWARHRYAGPIFMGGGSLGSGITYHAITKGAPVEAIATLQLYDFGDPKTALYLSRFNILAGIPGVPWIIQFFIGLLEKLFPKLRIPYRPIARWHNMLDERDLSTGFFKKWSNDPYTLKSLTVHALASLFNSPPKQSMEYNQIPFLVINTIRDKMISPEVTIQSYERLAGPKKYVELDWGHFSLCPEFLQDFVTLADSWFRQYMPANYHT</sequence>
<dbReference type="SUPFAM" id="SSF53474">
    <property type="entry name" value="alpha/beta-Hydrolases"/>
    <property type="match status" value="1"/>
</dbReference>
<gene>
    <name evidence="2" type="ORF">IQ276_36885</name>
</gene>
<comment type="caution">
    <text evidence="2">The sequence shown here is derived from an EMBL/GenBank/DDBJ whole genome shotgun (WGS) entry which is preliminary data.</text>
</comment>
<accession>A0A8J6ZY90</accession>
<name>A0A8J6ZY90_DESMC</name>
<dbReference type="Proteomes" id="UP000622533">
    <property type="component" value="Unassembled WGS sequence"/>
</dbReference>
<dbReference type="RefSeq" id="WP_193925631.1">
    <property type="nucleotide sequence ID" value="NZ_JADEXS020000002.1"/>
</dbReference>
<evidence type="ECO:0000313" key="3">
    <source>
        <dbReference type="Proteomes" id="UP000622533"/>
    </source>
</evidence>
<dbReference type="InterPro" id="IPR029058">
    <property type="entry name" value="AB_hydrolase_fold"/>
</dbReference>
<dbReference type="Gene3D" id="3.40.50.1820">
    <property type="entry name" value="alpha/beta hydrolase"/>
    <property type="match status" value="1"/>
</dbReference>